<dbReference type="PANTHER" id="PTHR43861:SF1">
    <property type="entry name" value="TRANS-ACONITATE 2-METHYLTRANSFERASE"/>
    <property type="match status" value="1"/>
</dbReference>
<reference evidence="5" key="1">
    <citation type="journal article" date="2019" name="Microbiol. Resour. Announc.">
        <title>Complete Genome Sequence of Halomonas olivaria, a Moderately Halophilic Bacterium Isolated from Olive Processing Effluents, Obtained by Nanopore Sequencing.</title>
        <authorList>
            <person name="Nagata S."/>
            <person name="Ii K.M."/>
            <person name="Tsukimi T."/>
            <person name="Miura M.C."/>
            <person name="Galipon J."/>
            <person name="Arakawa K."/>
        </authorList>
    </citation>
    <scope>NUCLEOTIDE SEQUENCE [LARGE SCALE GENOMIC DNA]</scope>
    <source>
        <strain evidence="5">TYRC17</strain>
    </source>
</reference>
<keyword evidence="5" id="KW-1185">Reference proteome</keyword>
<proteinExistence type="predicted"/>
<dbReference type="InterPro" id="IPR041698">
    <property type="entry name" value="Methyltransf_25"/>
</dbReference>
<accession>A0ABM7GLK7</accession>
<evidence type="ECO:0000313" key="5">
    <source>
        <dbReference type="Proteomes" id="UP000289555"/>
    </source>
</evidence>
<dbReference type="EMBL" id="AP019416">
    <property type="protein sequence ID" value="BBI51603.1"/>
    <property type="molecule type" value="Genomic_DNA"/>
</dbReference>
<dbReference type="SUPFAM" id="SSF53335">
    <property type="entry name" value="S-adenosyl-L-methionine-dependent methyltransferases"/>
    <property type="match status" value="1"/>
</dbReference>
<sequence length="193" mass="21413">MITDPWLNRWLPLLRERAGTDAVLEIGCGHGDDTAILASAGLSVFAFDLSRTAVGVTSVRVPSATVQCRDIREPFPEQIREVGAIVASLSLHYFAWDETQAIVKRIHAALRPGGILLCRLNSTQDHNFGASGHAELEPNLFLVEGNPKRFFDKASVELLFDNGWNKLSMEHYVTSKYVKPKALWEIVLERSAA</sequence>
<protein>
    <recommendedName>
        <fullName evidence="3">Methyltransferase domain-containing protein</fullName>
    </recommendedName>
</protein>
<organism evidence="4 5">
    <name type="scientific">Vreelandella olivaria</name>
    <dbReference type="NCBI Taxonomy" id="390919"/>
    <lineage>
        <taxon>Bacteria</taxon>
        <taxon>Pseudomonadati</taxon>
        <taxon>Pseudomonadota</taxon>
        <taxon>Gammaproteobacteria</taxon>
        <taxon>Oceanospirillales</taxon>
        <taxon>Halomonadaceae</taxon>
        <taxon>Vreelandella</taxon>
    </lineage>
</organism>
<gene>
    <name evidence="4" type="ORF">HORIV_40240</name>
</gene>
<keyword evidence="2" id="KW-0808">Transferase</keyword>
<feature type="domain" description="Methyltransferase" evidence="3">
    <location>
        <begin position="23"/>
        <end position="114"/>
    </location>
</feature>
<evidence type="ECO:0000313" key="4">
    <source>
        <dbReference type="EMBL" id="BBI51603.1"/>
    </source>
</evidence>
<keyword evidence="1" id="KW-0489">Methyltransferase</keyword>
<dbReference type="Proteomes" id="UP000289555">
    <property type="component" value="Chromosome"/>
</dbReference>
<dbReference type="CDD" id="cd02440">
    <property type="entry name" value="AdoMet_MTases"/>
    <property type="match status" value="1"/>
</dbReference>
<evidence type="ECO:0000256" key="2">
    <source>
        <dbReference type="ARBA" id="ARBA00022679"/>
    </source>
</evidence>
<dbReference type="InterPro" id="IPR029063">
    <property type="entry name" value="SAM-dependent_MTases_sf"/>
</dbReference>
<evidence type="ECO:0000256" key="1">
    <source>
        <dbReference type="ARBA" id="ARBA00022603"/>
    </source>
</evidence>
<evidence type="ECO:0000259" key="3">
    <source>
        <dbReference type="Pfam" id="PF13649"/>
    </source>
</evidence>
<dbReference type="Gene3D" id="3.40.50.150">
    <property type="entry name" value="Vaccinia Virus protein VP39"/>
    <property type="match status" value="1"/>
</dbReference>
<dbReference type="Pfam" id="PF13649">
    <property type="entry name" value="Methyltransf_25"/>
    <property type="match status" value="1"/>
</dbReference>
<dbReference type="PANTHER" id="PTHR43861">
    <property type="entry name" value="TRANS-ACONITATE 2-METHYLTRANSFERASE-RELATED"/>
    <property type="match status" value="1"/>
</dbReference>
<name>A0ABM7GLK7_9GAMM</name>